<reference evidence="1" key="1">
    <citation type="submission" date="2014-11" db="EMBL/GenBank/DDBJ databases">
        <authorList>
            <person name="Amaro Gonzalez C."/>
        </authorList>
    </citation>
    <scope>NUCLEOTIDE SEQUENCE</scope>
</reference>
<dbReference type="EMBL" id="GBXM01077900">
    <property type="protein sequence ID" value="JAH30677.1"/>
    <property type="molecule type" value="Transcribed_RNA"/>
</dbReference>
<organism evidence="1">
    <name type="scientific">Anguilla anguilla</name>
    <name type="common">European freshwater eel</name>
    <name type="synonym">Muraena anguilla</name>
    <dbReference type="NCBI Taxonomy" id="7936"/>
    <lineage>
        <taxon>Eukaryota</taxon>
        <taxon>Metazoa</taxon>
        <taxon>Chordata</taxon>
        <taxon>Craniata</taxon>
        <taxon>Vertebrata</taxon>
        <taxon>Euteleostomi</taxon>
        <taxon>Actinopterygii</taxon>
        <taxon>Neopterygii</taxon>
        <taxon>Teleostei</taxon>
        <taxon>Anguilliformes</taxon>
        <taxon>Anguillidae</taxon>
        <taxon>Anguilla</taxon>
    </lineage>
</organism>
<protein>
    <submittedName>
        <fullName evidence="1">Uncharacterized protein</fullName>
    </submittedName>
</protein>
<accession>A0A0E9RPB8</accession>
<sequence length="38" mass="4285">MKYLQWLRGNSGDINMGTFLQVISVCERAVLSHTEETG</sequence>
<dbReference type="AlphaFoldDB" id="A0A0E9RPB8"/>
<evidence type="ECO:0000313" key="1">
    <source>
        <dbReference type="EMBL" id="JAH30677.1"/>
    </source>
</evidence>
<name>A0A0E9RPB8_ANGAN</name>
<reference evidence="1" key="2">
    <citation type="journal article" date="2015" name="Fish Shellfish Immunol.">
        <title>Early steps in the European eel (Anguilla anguilla)-Vibrio vulnificus interaction in the gills: Role of the RtxA13 toxin.</title>
        <authorList>
            <person name="Callol A."/>
            <person name="Pajuelo D."/>
            <person name="Ebbesson L."/>
            <person name="Teles M."/>
            <person name="MacKenzie S."/>
            <person name="Amaro C."/>
        </authorList>
    </citation>
    <scope>NUCLEOTIDE SEQUENCE</scope>
</reference>
<proteinExistence type="predicted"/>